<evidence type="ECO:0000256" key="1">
    <source>
        <dbReference type="SAM" id="MobiDB-lite"/>
    </source>
</evidence>
<feature type="region of interest" description="Disordered" evidence="1">
    <location>
        <begin position="176"/>
        <end position="197"/>
    </location>
</feature>
<dbReference type="EMBL" id="KC420730">
    <property type="protein sequence ID" value="AGI15514.1"/>
    <property type="molecule type" value="Genomic_DNA"/>
</dbReference>
<name>M4WXG1_COLLR</name>
<organism evidence="2">
    <name type="scientific">Collinsia rattanii</name>
    <name type="common">Sticky blue eyed Mary</name>
    <dbReference type="NCBI Taxonomy" id="183431"/>
    <lineage>
        <taxon>Eukaryota</taxon>
        <taxon>Viridiplantae</taxon>
        <taxon>Streptophyta</taxon>
        <taxon>Embryophyta</taxon>
        <taxon>Tracheophyta</taxon>
        <taxon>Spermatophyta</taxon>
        <taxon>Magnoliopsida</taxon>
        <taxon>eudicotyledons</taxon>
        <taxon>Gunneridae</taxon>
        <taxon>Pentapetalae</taxon>
        <taxon>asterids</taxon>
        <taxon>lamiids</taxon>
        <taxon>Lamiales</taxon>
        <taxon>Plantaginaceae</taxon>
        <taxon>Cheloneae</taxon>
        <taxon>Collinsia</taxon>
    </lineage>
</organism>
<reference evidence="2" key="1">
    <citation type="journal article" date="2013" name="Evolution">
        <title>Comparative population genomics in collinsia sister species reveals evidence for reduced effective population size, relaxed selection, and evolution of biased gene conversion with an ongoing mating system shift.</title>
        <authorList>
            <person name="Hazzouri K.M."/>
            <person name="Escobar J.S."/>
            <person name="Ness R.W."/>
            <person name="Killian Newman L."/>
            <person name="Randle A.M."/>
            <person name="Kalisz S."/>
            <person name="Wright S.I."/>
        </authorList>
    </citation>
    <scope>NUCLEOTIDE SEQUENCE</scope>
</reference>
<dbReference type="EMBL" id="KC420738">
    <property type="protein sequence ID" value="AGI15522.1"/>
    <property type="molecule type" value="Genomic_DNA"/>
</dbReference>
<protein>
    <submittedName>
        <fullName evidence="2">CollinsiaIII-like protein</fullName>
    </submittedName>
</protein>
<proteinExistence type="predicted"/>
<sequence>PAQNIVPIFNYPDSNDGMTIEKKDQPRQVEYASQINNQVHTAPRAWKPAPGFKPKSLLEIQQEEQRRAQEEIVVSAISTSVSSMGVASPWAGVVSNAHHKSFSEAASTELTFATTDNSSILKSKKSQEALFWDNNTKFGETELEIYGSSETAPFVPIMSSKADSFANDDFIEAKDTKKSRKKSKAKNAGAKVAPLASVETSVGSNPIDKIKQARQIQQEKDVLPAVPSGPSFGDFVVWKGETA</sequence>
<accession>M4WXG1</accession>
<evidence type="ECO:0000313" key="2">
    <source>
        <dbReference type="EMBL" id="AGI15514.1"/>
    </source>
</evidence>
<dbReference type="PANTHER" id="PTHR47471">
    <property type="entry name" value="GYF DOMAIN-CONTAINING PROTEIN"/>
    <property type="match status" value="1"/>
</dbReference>
<dbReference type="PANTHER" id="PTHR47471:SF1">
    <property type="entry name" value="PROTEIN ESSENTIAL FOR POTEXVIRUS ACCUMULATION 1"/>
    <property type="match status" value="1"/>
</dbReference>
<feature type="non-terminal residue" evidence="2">
    <location>
        <position position="1"/>
    </location>
</feature>
<dbReference type="AlphaFoldDB" id="M4WXG1"/>
<feature type="non-terminal residue" evidence="2">
    <location>
        <position position="243"/>
    </location>
</feature>